<accession>A0A382G623</accession>
<dbReference type="EMBL" id="UINC01053475">
    <property type="protein sequence ID" value="SVB70033.1"/>
    <property type="molecule type" value="Genomic_DNA"/>
</dbReference>
<evidence type="ECO:0000313" key="1">
    <source>
        <dbReference type="EMBL" id="SVB70033.1"/>
    </source>
</evidence>
<feature type="non-terminal residue" evidence="1">
    <location>
        <position position="171"/>
    </location>
</feature>
<protein>
    <submittedName>
        <fullName evidence="1">Uncharacterized protein</fullName>
    </submittedName>
</protein>
<sequence length="171" mass="18891">MDIFLKATERLWSRLKSNCSAASLSSQQGIKTNMGSAVEKGHTRLEVRSKKPGCIRLSAPKIATPLLWIIGIEFDFKAERMAETRCHSVNQPVFKSSLASEMRGHAKLNESSLAQTGFHAITVTGSIWPDTATGYKSTLRPTPLLAWTLAQHCAFDCLSVSQDTMNVCDRY</sequence>
<proteinExistence type="predicted"/>
<reference evidence="1" key="1">
    <citation type="submission" date="2018-05" db="EMBL/GenBank/DDBJ databases">
        <authorList>
            <person name="Lanie J.A."/>
            <person name="Ng W.-L."/>
            <person name="Kazmierczak K.M."/>
            <person name="Andrzejewski T.M."/>
            <person name="Davidsen T.M."/>
            <person name="Wayne K.J."/>
            <person name="Tettelin H."/>
            <person name="Glass J.I."/>
            <person name="Rusch D."/>
            <person name="Podicherti R."/>
            <person name="Tsui H.-C.T."/>
            <person name="Winkler M.E."/>
        </authorList>
    </citation>
    <scope>NUCLEOTIDE SEQUENCE</scope>
</reference>
<organism evidence="1">
    <name type="scientific">marine metagenome</name>
    <dbReference type="NCBI Taxonomy" id="408172"/>
    <lineage>
        <taxon>unclassified sequences</taxon>
        <taxon>metagenomes</taxon>
        <taxon>ecological metagenomes</taxon>
    </lineage>
</organism>
<gene>
    <name evidence="1" type="ORF">METZ01_LOCUS222887</name>
</gene>
<name>A0A382G623_9ZZZZ</name>
<dbReference type="AlphaFoldDB" id="A0A382G623"/>